<keyword evidence="4" id="KW-0479">Metal-binding</keyword>
<dbReference type="FunFam" id="2.60.40.60:FF:000012">
    <property type="entry name" value="Cadherin 24"/>
    <property type="match status" value="1"/>
</dbReference>
<dbReference type="SMART" id="SM00112">
    <property type="entry name" value="CA"/>
    <property type="match status" value="5"/>
</dbReference>
<dbReference type="GO" id="GO:0008013">
    <property type="term" value="F:beta-catenin binding"/>
    <property type="evidence" value="ECO:0007669"/>
    <property type="project" value="TreeGrafter"/>
</dbReference>
<feature type="domain" description="Cadherin" evidence="18">
    <location>
        <begin position="212"/>
        <end position="324"/>
    </location>
</feature>
<evidence type="ECO:0000256" key="2">
    <source>
        <dbReference type="ARBA" id="ARBA00022475"/>
    </source>
</evidence>
<evidence type="ECO:0000256" key="7">
    <source>
        <dbReference type="ARBA" id="ARBA00022837"/>
    </source>
</evidence>
<keyword evidence="5" id="KW-0732">Signal</keyword>
<keyword evidence="20" id="KW-1185">Reference proteome</keyword>
<keyword evidence="7 15" id="KW-0106">Calcium</keyword>
<keyword evidence="3 16" id="KW-0812">Transmembrane</keyword>
<evidence type="ECO:0000256" key="9">
    <source>
        <dbReference type="ARBA" id="ARBA00022989"/>
    </source>
</evidence>
<dbReference type="PANTHER" id="PTHR24027:SF311">
    <property type="entry name" value="CADHERIN-22"/>
    <property type="match status" value="1"/>
</dbReference>
<comment type="subcellular location">
    <subcellularLocation>
        <location evidence="1 16">Cell membrane</location>
        <topology evidence="1 16">Single-pass type I membrane protein</topology>
    </subcellularLocation>
</comment>
<feature type="domain" description="Cadherin" evidence="18">
    <location>
        <begin position="103"/>
        <end position="211"/>
    </location>
</feature>
<evidence type="ECO:0000259" key="18">
    <source>
        <dbReference type="PROSITE" id="PS50268"/>
    </source>
</evidence>
<dbReference type="Proteomes" id="UP000518266">
    <property type="component" value="Unassembled WGS sequence"/>
</dbReference>
<dbReference type="InterPro" id="IPR000233">
    <property type="entry name" value="Cadherin_Y-type_LIR"/>
</dbReference>
<dbReference type="GO" id="GO:0007156">
    <property type="term" value="P:homophilic cell adhesion via plasma membrane adhesion molecules"/>
    <property type="evidence" value="ECO:0007669"/>
    <property type="project" value="InterPro"/>
</dbReference>
<evidence type="ECO:0000256" key="11">
    <source>
        <dbReference type="ARBA" id="ARBA00023180"/>
    </source>
</evidence>
<dbReference type="GO" id="GO:0005912">
    <property type="term" value="C:adherens junction"/>
    <property type="evidence" value="ECO:0007669"/>
    <property type="project" value="TreeGrafter"/>
</dbReference>
<dbReference type="InterPro" id="IPR020894">
    <property type="entry name" value="Cadherin_CS"/>
</dbReference>
<dbReference type="FunFam" id="2.60.40.60:FF:000009">
    <property type="entry name" value="Cadherin 24"/>
    <property type="match status" value="1"/>
</dbReference>
<gene>
    <name evidence="19" type="ORF">F7725_017319</name>
</gene>
<evidence type="ECO:0000256" key="4">
    <source>
        <dbReference type="ARBA" id="ARBA00022723"/>
    </source>
</evidence>
<comment type="caution">
    <text evidence="19">The sequence shown here is derived from an EMBL/GenBank/DDBJ whole genome shotgun (WGS) entry which is preliminary data.</text>
</comment>
<evidence type="ECO:0000256" key="17">
    <source>
        <dbReference type="SAM" id="Phobius"/>
    </source>
</evidence>
<keyword evidence="11" id="KW-0325">Glycoprotein</keyword>
<name>A0A7J5Z4S6_DISMA</name>
<dbReference type="EMBL" id="JAAKFY010000006">
    <property type="protein sequence ID" value="KAF3856596.1"/>
    <property type="molecule type" value="Genomic_DNA"/>
</dbReference>
<evidence type="ECO:0000256" key="14">
    <source>
        <dbReference type="ARBA" id="ARBA00077373"/>
    </source>
</evidence>
<keyword evidence="6" id="KW-0677">Repeat</keyword>
<dbReference type="FunFam" id="4.10.900.10:FF:000007">
    <property type="entry name" value="Cadherin 22"/>
    <property type="match status" value="1"/>
</dbReference>
<evidence type="ECO:0000256" key="5">
    <source>
        <dbReference type="ARBA" id="ARBA00022729"/>
    </source>
</evidence>
<dbReference type="InterPro" id="IPR002126">
    <property type="entry name" value="Cadherin-like_dom"/>
</dbReference>
<dbReference type="PROSITE" id="PS50268">
    <property type="entry name" value="CADHERIN_2"/>
    <property type="match status" value="5"/>
</dbReference>
<dbReference type="Gene3D" id="4.10.900.10">
    <property type="entry name" value="TCF3-CBD (Catenin binding domain)"/>
    <property type="match status" value="1"/>
</dbReference>
<evidence type="ECO:0000313" key="20">
    <source>
        <dbReference type="Proteomes" id="UP000518266"/>
    </source>
</evidence>
<feature type="domain" description="Cadherin" evidence="18">
    <location>
        <begin position="23"/>
        <end position="102"/>
    </location>
</feature>
<evidence type="ECO:0000256" key="16">
    <source>
        <dbReference type="RuleBase" id="RU003318"/>
    </source>
</evidence>
<evidence type="ECO:0000256" key="15">
    <source>
        <dbReference type="PROSITE-ProRule" id="PRU00043"/>
    </source>
</evidence>
<protein>
    <recommendedName>
        <fullName evidence="13">Cadherin-22</fullName>
    </recommendedName>
    <alternativeName>
        <fullName evidence="14">Pituitary and brain cadherin</fullName>
    </alternativeName>
</protein>
<comment type="function">
    <text evidence="12">Cadherins are calcium-dependent cell adhesion proteins. They preferentially interact with themselves in a homophilic manner in connecting cells; cadherins may thus contribute to the sorting of heterogeneous cell types. PB-cadherins may have a role in the morphological organization of pituitary gland and brain tissues.</text>
</comment>
<dbReference type="Pfam" id="PF00028">
    <property type="entry name" value="Cadherin"/>
    <property type="match status" value="5"/>
</dbReference>
<dbReference type="GO" id="GO:0007043">
    <property type="term" value="P:cell-cell junction assembly"/>
    <property type="evidence" value="ECO:0007669"/>
    <property type="project" value="TreeGrafter"/>
</dbReference>
<evidence type="ECO:0000313" key="19">
    <source>
        <dbReference type="EMBL" id="KAF3856596.1"/>
    </source>
</evidence>
<organism evidence="19 20">
    <name type="scientific">Dissostichus mawsoni</name>
    <name type="common">Antarctic cod</name>
    <dbReference type="NCBI Taxonomy" id="36200"/>
    <lineage>
        <taxon>Eukaryota</taxon>
        <taxon>Metazoa</taxon>
        <taxon>Chordata</taxon>
        <taxon>Craniata</taxon>
        <taxon>Vertebrata</taxon>
        <taxon>Euteleostomi</taxon>
        <taxon>Actinopterygii</taxon>
        <taxon>Neopterygii</taxon>
        <taxon>Teleostei</taxon>
        <taxon>Neoteleostei</taxon>
        <taxon>Acanthomorphata</taxon>
        <taxon>Eupercaria</taxon>
        <taxon>Perciformes</taxon>
        <taxon>Notothenioidei</taxon>
        <taxon>Nototheniidae</taxon>
        <taxon>Dissostichus</taxon>
    </lineage>
</organism>
<dbReference type="InterPro" id="IPR027397">
    <property type="entry name" value="Catenin-bd_sf"/>
</dbReference>
<sequence>MGVEPVFCGGGVYRHRAAICWKDSDEGEGNIKYTITGEGAGTIFIIDELTGDIHATERLDREEKASYTLRARARDRLSNDLLESESEFVIKVQDINDSEPKFLEGPYIGSVAELSPIGTSVMKVNASDADDPTYGSSAKVVYSVMDGEKIFTVDRNEGIIMTAVADLDRETQDRYELVVKATDMAGQMGGLSGSTTVTIVITDVNDNPPRFPQKMYQFSVSEGAAVGTPVGRIIATDADMGENTDMSYLIKEEGDLFKVTTDVETQEAIVSIKKPLDFESKRTHNVVVEAVNKHVDPRFVDLGSFRDQTIVRVSVSDIDEPPIFQPADGTIMEVQEDTKVGALIGVISARDPDVKNKPVRFSIDRTTDQEMIFHIDPDSGAITLGKVLDRETAGWHNITMLLMHFLFISPVENHTMASHSAVSIRILDVNDNPPELATPYEASICEDAKPGQLIHTISVVDKDEPQSGHRFYFTLAPEGSSNRHFTLWDVKDNTAGIRTQRSGFNRHEQNVYFLPILVVESGPPSLSSTGTLTIHVCGCDPEGVIQSCNATAYSMSAALSPGALIALLVCILILIVIIILFVAMSPSPSVLVLLILTLKRHRKGQRMAEDEEDMRDNVIKYNDEGGGEQDTQAYDMSALRNLYDFPEAKSCDSGPDIRSLPQWIQANRVGGGAEGAAAAAAADFSLFKGYIRKKVEQADADLSVPPYDSFQTYAFEGNSSPALSLSSIHTMSTTSEQDFSYLSDWGPRFRQLAGYYAPANPEEEGS</sequence>
<keyword evidence="10 17" id="KW-0472">Membrane</keyword>
<dbReference type="FunFam" id="2.60.40.60:FF:000017">
    <property type="entry name" value="Cadherin 24"/>
    <property type="match status" value="1"/>
</dbReference>
<dbReference type="PRINTS" id="PR00205">
    <property type="entry name" value="CADHERIN"/>
</dbReference>
<dbReference type="GO" id="GO:0034332">
    <property type="term" value="P:adherens junction organization"/>
    <property type="evidence" value="ECO:0007669"/>
    <property type="project" value="TreeGrafter"/>
</dbReference>
<dbReference type="CDD" id="cd11304">
    <property type="entry name" value="Cadherin_repeat"/>
    <property type="match status" value="5"/>
</dbReference>
<evidence type="ECO:0000256" key="12">
    <source>
        <dbReference type="ARBA" id="ARBA00057645"/>
    </source>
</evidence>
<dbReference type="GO" id="GO:0016477">
    <property type="term" value="P:cell migration"/>
    <property type="evidence" value="ECO:0007669"/>
    <property type="project" value="TreeGrafter"/>
</dbReference>
<evidence type="ECO:0000256" key="3">
    <source>
        <dbReference type="ARBA" id="ARBA00022692"/>
    </source>
</evidence>
<keyword evidence="9 17" id="KW-1133">Transmembrane helix</keyword>
<evidence type="ECO:0000256" key="6">
    <source>
        <dbReference type="ARBA" id="ARBA00022737"/>
    </source>
</evidence>
<evidence type="ECO:0000256" key="10">
    <source>
        <dbReference type="ARBA" id="ARBA00023136"/>
    </source>
</evidence>
<evidence type="ECO:0000256" key="8">
    <source>
        <dbReference type="ARBA" id="ARBA00022889"/>
    </source>
</evidence>
<dbReference type="GO" id="GO:0016342">
    <property type="term" value="C:catenin complex"/>
    <property type="evidence" value="ECO:0007669"/>
    <property type="project" value="TreeGrafter"/>
</dbReference>
<feature type="domain" description="Cadherin" evidence="18">
    <location>
        <begin position="436"/>
        <end position="553"/>
    </location>
</feature>
<dbReference type="GO" id="GO:0005509">
    <property type="term" value="F:calcium ion binding"/>
    <property type="evidence" value="ECO:0007669"/>
    <property type="project" value="UniProtKB-UniRule"/>
</dbReference>
<dbReference type="GO" id="GO:0044331">
    <property type="term" value="P:cell-cell adhesion mediated by cadherin"/>
    <property type="evidence" value="ECO:0007669"/>
    <property type="project" value="TreeGrafter"/>
</dbReference>
<dbReference type="FunFam" id="2.60.40.60:FF:000008">
    <property type="entry name" value="Cadherin 24"/>
    <property type="match status" value="1"/>
</dbReference>
<dbReference type="GO" id="GO:0016339">
    <property type="term" value="P:calcium-dependent cell-cell adhesion via plasma membrane cell adhesion molecules"/>
    <property type="evidence" value="ECO:0007669"/>
    <property type="project" value="TreeGrafter"/>
</dbReference>
<keyword evidence="8 16" id="KW-0130">Cell adhesion</keyword>
<dbReference type="Gene3D" id="2.60.40.60">
    <property type="entry name" value="Cadherins"/>
    <property type="match status" value="5"/>
</dbReference>
<feature type="transmembrane region" description="Helical" evidence="17">
    <location>
        <begin position="563"/>
        <end position="596"/>
    </location>
</feature>
<dbReference type="SUPFAM" id="SSF49313">
    <property type="entry name" value="Cadherin-like"/>
    <property type="match status" value="5"/>
</dbReference>
<dbReference type="AlphaFoldDB" id="A0A7J5Z4S6"/>
<accession>A0A7J5Z4S6</accession>
<keyword evidence="2" id="KW-1003">Cell membrane</keyword>
<feature type="domain" description="Cadherin" evidence="18">
    <location>
        <begin position="326"/>
        <end position="436"/>
    </location>
</feature>
<dbReference type="OrthoDB" id="6252479at2759"/>
<dbReference type="GO" id="GO:0045296">
    <property type="term" value="F:cadherin binding"/>
    <property type="evidence" value="ECO:0007669"/>
    <property type="project" value="TreeGrafter"/>
</dbReference>
<evidence type="ECO:0000256" key="13">
    <source>
        <dbReference type="ARBA" id="ARBA00069626"/>
    </source>
</evidence>
<dbReference type="GO" id="GO:0002009">
    <property type="term" value="P:morphogenesis of an epithelium"/>
    <property type="evidence" value="ECO:0007669"/>
    <property type="project" value="UniProtKB-ARBA"/>
</dbReference>
<dbReference type="PANTHER" id="PTHR24027">
    <property type="entry name" value="CADHERIN-23"/>
    <property type="match status" value="1"/>
</dbReference>
<reference evidence="19 20" key="1">
    <citation type="submission" date="2020-03" db="EMBL/GenBank/DDBJ databases">
        <title>Dissostichus mawsoni Genome sequencing and assembly.</title>
        <authorList>
            <person name="Park H."/>
        </authorList>
    </citation>
    <scope>NUCLEOTIDE SEQUENCE [LARGE SCALE GENOMIC DNA]</scope>
    <source>
        <strain evidence="19">DM0001</strain>
        <tissue evidence="19">Muscle</tissue>
    </source>
</reference>
<dbReference type="PROSITE" id="PS00232">
    <property type="entry name" value="CADHERIN_1"/>
    <property type="match status" value="2"/>
</dbReference>
<dbReference type="InterPro" id="IPR015919">
    <property type="entry name" value="Cadherin-like_sf"/>
</dbReference>
<dbReference type="GO" id="GO:0000902">
    <property type="term" value="P:cell morphogenesis"/>
    <property type="evidence" value="ECO:0007669"/>
    <property type="project" value="TreeGrafter"/>
</dbReference>
<proteinExistence type="predicted"/>
<evidence type="ECO:0000256" key="1">
    <source>
        <dbReference type="ARBA" id="ARBA00004251"/>
    </source>
</evidence>
<dbReference type="InterPro" id="IPR039808">
    <property type="entry name" value="Cadherin"/>
</dbReference>
<dbReference type="Pfam" id="PF01049">
    <property type="entry name" value="CADH_Y-type_LIR"/>
    <property type="match status" value="1"/>
</dbReference>
<dbReference type="FunFam" id="2.60.40.60:FF:000014">
    <property type="entry name" value="Cadherin 8"/>
    <property type="match status" value="1"/>
</dbReference>